<dbReference type="EMBL" id="VIVK01000001">
    <property type="protein sequence ID" value="TWD81667.1"/>
    <property type="molecule type" value="Genomic_DNA"/>
</dbReference>
<dbReference type="AlphaFoldDB" id="A0A561BRZ6"/>
<dbReference type="InterPro" id="IPR010330">
    <property type="entry name" value="CoiA_nuc"/>
</dbReference>
<comment type="caution">
    <text evidence="3">The sequence shown here is derived from an EMBL/GenBank/DDBJ whole genome shotgun (WGS) entry which is preliminary data.</text>
</comment>
<feature type="region of interest" description="Disordered" evidence="1">
    <location>
        <begin position="242"/>
        <end position="282"/>
    </location>
</feature>
<keyword evidence="4" id="KW-1185">Reference proteome</keyword>
<dbReference type="Proteomes" id="UP000318380">
    <property type="component" value="Unassembled WGS sequence"/>
</dbReference>
<dbReference type="RefSeq" id="WP_145806683.1">
    <property type="nucleotide sequence ID" value="NZ_VIVK01000001.1"/>
</dbReference>
<dbReference type="Pfam" id="PF06054">
    <property type="entry name" value="CoiA_nuc"/>
    <property type="match status" value="1"/>
</dbReference>
<accession>A0A561BRZ6</accession>
<evidence type="ECO:0000313" key="4">
    <source>
        <dbReference type="Proteomes" id="UP000318380"/>
    </source>
</evidence>
<gene>
    <name evidence="3" type="ORF">FB561_2787</name>
</gene>
<evidence type="ECO:0000259" key="2">
    <source>
        <dbReference type="Pfam" id="PF06054"/>
    </source>
</evidence>
<protein>
    <submittedName>
        <fullName evidence="3">Competence protein CoiA-like protein</fullName>
    </submittedName>
</protein>
<feature type="compositionally biased region" description="Pro residues" evidence="1">
    <location>
        <begin position="248"/>
        <end position="261"/>
    </location>
</feature>
<reference evidence="3 4" key="1">
    <citation type="submission" date="2019-06" db="EMBL/GenBank/DDBJ databases">
        <title>Sequencing the genomes of 1000 actinobacteria strains.</title>
        <authorList>
            <person name="Klenk H.-P."/>
        </authorList>
    </citation>
    <scope>NUCLEOTIDE SEQUENCE [LARGE SCALE GENOMIC DNA]</scope>
    <source>
        <strain evidence="3 4">DSM 24683</strain>
    </source>
</reference>
<sequence>MSKDLLVVGLDLTTGREVHVNDQPLEHWHRKAATGDRSLVCLFCYQGWDRAEPATVPVVVKGRIGGRRRAHFAHPPHQAPRGGHGPETRWHAEAKQLIAAWARGLLQVEDVSVEQLLDGNTRRSDVQVRLRDGALVAIELQQQTLTDAAWLARHRDYVAAGVVDVWLWHPATGVPHIVYSQELPGWTLDLTSSRIGVLYAEEPGQGSWWPPRPGDEISSLLAPISDFELGAAGLKLPDGLQARINVPAPDPQIEPDPPPDQKPALAPNTPQTSHHLAGQAAAAEPAISGRADQALLETQSVDARTDQAAARPRPMLFPAGRRPRRLVFTLVSPPGWAHRIYRPDALPPFANAPEPARYVCWTCGLILTSVEDHHSPTVRSIG</sequence>
<evidence type="ECO:0000313" key="3">
    <source>
        <dbReference type="EMBL" id="TWD81667.1"/>
    </source>
</evidence>
<dbReference type="OrthoDB" id="4518752at2"/>
<organism evidence="3 4">
    <name type="scientific">Kribbella amoyensis</name>
    <dbReference type="NCBI Taxonomy" id="996641"/>
    <lineage>
        <taxon>Bacteria</taxon>
        <taxon>Bacillati</taxon>
        <taxon>Actinomycetota</taxon>
        <taxon>Actinomycetes</taxon>
        <taxon>Propionibacteriales</taxon>
        <taxon>Kribbellaceae</taxon>
        <taxon>Kribbella</taxon>
    </lineage>
</organism>
<name>A0A561BRZ6_9ACTN</name>
<proteinExistence type="predicted"/>
<feature type="domain" description="Competence protein CoiA nuclease-like" evidence="2">
    <location>
        <begin position="87"/>
        <end position="168"/>
    </location>
</feature>
<evidence type="ECO:0000256" key="1">
    <source>
        <dbReference type="SAM" id="MobiDB-lite"/>
    </source>
</evidence>